<gene>
    <name evidence="2" type="ORF">ACFO3M_18780</name>
</gene>
<dbReference type="InterPro" id="IPR037523">
    <property type="entry name" value="VOC_core"/>
</dbReference>
<dbReference type="EMBL" id="JBHSGR010000023">
    <property type="protein sequence ID" value="MFC4695453.1"/>
    <property type="molecule type" value="Genomic_DNA"/>
</dbReference>
<evidence type="ECO:0000313" key="2">
    <source>
        <dbReference type="EMBL" id="MFC4695453.1"/>
    </source>
</evidence>
<name>A0ABV9LMU9_9ACTN</name>
<dbReference type="RefSeq" id="WP_387992381.1">
    <property type="nucleotide sequence ID" value="NZ_JBHSGR010000023.1"/>
</dbReference>
<comment type="caution">
    <text evidence="2">The sequence shown here is derived from an EMBL/GenBank/DDBJ whole genome shotgun (WGS) entry which is preliminary data.</text>
</comment>
<dbReference type="Proteomes" id="UP001596025">
    <property type="component" value="Unassembled WGS sequence"/>
</dbReference>
<feature type="domain" description="VOC" evidence="1">
    <location>
        <begin position="9"/>
        <end position="127"/>
    </location>
</feature>
<dbReference type="SUPFAM" id="SSF54593">
    <property type="entry name" value="Glyoxalase/Bleomycin resistance protein/Dihydroxybiphenyl dioxygenase"/>
    <property type="match status" value="1"/>
</dbReference>
<dbReference type="PROSITE" id="PS51819">
    <property type="entry name" value="VOC"/>
    <property type="match status" value="1"/>
</dbReference>
<evidence type="ECO:0000313" key="3">
    <source>
        <dbReference type="Proteomes" id="UP001596025"/>
    </source>
</evidence>
<proteinExistence type="predicted"/>
<protein>
    <submittedName>
        <fullName evidence="2">VOC family protein</fullName>
    </submittedName>
</protein>
<keyword evidence="3" id="KW-1185">Reference proteome</keyword>
<accession>A0ABV9LMU9</accession>
<dbReference type="Gene3D" id="3.10.180.10">
    <property type="entry name" value="2,3-Dihydroxybiphenyl 1,2-Dioxygenase, domain 1"/>
    <property type="match status" value="1"/>
</dbReference>
<dbReference type="InterPro" id="IPR004360">
    <property type="entry name" value="Glyas_Fos-R_dOase_dom"/>
</dbReference>
<organism evidence="2 3">
    <name type="scientific">Geodermatophilus arenarius</name>
    <dbReference type="NCBI Taxonomy" id="1137990"/>
    <lineage>
        <taxon>Bacteria</taxon>
        <taxon>Bacillati</taxon>
        <taxon>Actinomycetota</taxon>
        <taxon>Actinomycetes</taxon>
        <taxon>Geodermatophilales</taxon>
        <taxon>Geodermatophilaceae</taxon>
        <taxon>Geodermatophilus</taxon>
    </lineage>
</organism>
<dbReference type="InterPro" id="IPR029068">
    <property type="entry name" value="Glyas_Bleomycin-R_OHBP_Dase"/>
</dbReference>
<dbReference type="Pfam" id="PF00903">
    <property type="entry name" value="Glyoxalase"/>
    <property type="match status" value="1"/>
</dbReference>
<sequence length="135" mass="13975">MAERAVEMKLELVPIPVADVDRAKAFYADRLGFTVDVDVRPADGVRVVQLTPPGSACSVGFGTGLAAYEGAPGSVRALHLVVADIEHARADLVGRGADVGPVVDVGGGVKYAAITDPDGNTLTLQEMAWRTGAAF</sequence>
<evidence type="ECO:0000259" key="1">
    <source>
        <dbReference type="PROSITE" id="PS51819"/>
    </source>
</evidence>
<reference evidence="3" key="1">
    <citation type="journal article" date="2019" name="Int. J. Syst. Evol. Microbiol.">
        <title>The Global Catalogue of Microorganisms (GCM) 10K type strain sequencing project: providing services to taxonomists for standard genome sequencing and annotation.</title>
        <authorList>
            <consortium name="The Broad Institute Genomics Platform"/>
            <consortium name="The Broad Institute Genome Sequencing Center for Infectious Disease"/>
            <person name="Wu L."/>
            <person name="Ma J."/>
        </authorList>
    </citation>
    <scope>NUCLEOTIDE SEQUENCE [LARGE SCALE GENOMIC DNA]</scope>
    <source>
        <strain evidence="3">CCUG 62763</strain>
    </source>
</reference>